<dbReference type="EMBL" id="AP022843">
    <property type="protein sequence ID" value="BCB08446.1"/>
    <property type="molecule type" value="Genomic_DNA"/>
</dbReference>
<evidence type="ECO:0000256" key="1">
    <source>
        <dbReference type="ARBA" id="ARBA00022729"/>
    </source>
</evidence>
<dbReference type="AlphaFoldDB" id="A0A6F8U5P6"/>
<gene>
    <name evidence="2" type="ORF">HHSLTHF2_23360</name>
</gene>
<dbReference type="Proteomes" id="UP000502259">
    <property type="component" value="Chromosome"/>
</dbReference>
<name>A0A6F8U5P6_9GAMM</name>
<protein>
    <submittedName>
        <fullName evidence="2">C4-dicarboxylate ABC transporter</fullName>
    </submittedName>
</protein>
<dbReference type="InterPro" id="IPR018389">
    <property type="entry name" value="DctP_fam"/>
</dbReference>
<keyword evidence="3" id="KW-1185">Reference proteome</keyword>
<dbReference type="InterPro" id="IPR038404">
    <property type="entry name" value="TRAP_DctP_sf"/>
</dbReference>
<dbReference type="NCBIfam" id="NF037995">
    <property type="entry name" value="TRAP_S1"/>
    <property type="match status" value="1"/>
</dbReference>
<reference evidence="2 3" key="1">
    <citation type="submission" date="2020-03" db="EMBL/GenBank/DDBJ databases">
        <title>Complete Genome Sequence of Halomonas hydrothermalis Strain Slthf2, Halophilic Bacterium Isolated from Deep-Sea Hydrothermal-Vent Environments.</title>
        <authorList>
            <person name="Takeyama N."/>
            <person name="Huang M."/>
            <person name="Sato K."/>
            <person name="Galipon J."/>
            <person name="Arakawa K."/>
        </authorList>
    </citation>
    <scope>NUCLEOTIDE SEQUENCE [LARGE SCALE GENOMIC DNA]</scope>
    <source>
        <strain evidence="2 3">Slthf2</strain>
    </source>
</reference>
<proteinExistence type="predicted"/>
<evidence type="ECO:0000313" key="2">
    <source>
        <dbReference type="EMBL" id="BCB08446.1"/>
    </source>
</evidence>
<dbReference type="GO" id="GO:0055085">
    <property type="term" value="P:transmembrane transport"/>
    <property type="evidence" value="ECO:0007669"/>
    <property type="project" value="InterPro"/>
</dbReference>
<organism evidence="2 3">
    <name type="scientific">Halomonas hydrothermalis</name>
    <dbReference type="NCBI Taxonomy" id="115561"/>
    <lineage>
        <taxon>Bacteria</taxon>
        <taxon>Pseudomonadati</taxon>
        <taxon>Pseudomonadota</taxon>
        <taxon>Gammaproteobacteria</taxon>
        <taxon>Oceanospirillales</taxon>
        <taxon>Halomonadaceae</taxon>
        <taxon>Halomonas</taxon>
    </lineage>
</organism>
<dbReference type="Pfam" id="PF03480">
    <property type="entry name" value="DctP"/>
    <property type="match status" value="1"/>
</dbReference>
<keyword evidence="1" id="KW-0732">Signal</keyword>
<dbReference type="Gene3D" id="3.40.190.170">
    <property type="entry name" value="Bacterial extracellular solute-binding protein, family 7"/>
    <property type="match status" value="1"/>
</dbReference>
<dbReference type="PANTHER" id="PTHR33376">
    <property type="match status" value="1"/>
</dbReference>
<sequence length="354" mass="38914">MDALYNSKRDQERGFMKLSTSVKCALATSIAASIMASQALYADTVRLRMHTFYGTEVDQIAADLRERVSEASDGTINIQFFRGGELVSSDQFVEAVARGSIDIGHGVGSYWPGTVGIGTIEGGLPGAWVSAEEAHDIFANQGLDELIAEAYEEQGVKLIGRGFGSDYGLVTREPVASLEDLSSMRIRATSSIATVLEKFDIPTAFIPGEELYVALSTGVIDGAIYGGPVEYEQLRINEVAGYYTDINLLNPGWTENAFINPRAWERMSEEQQQILVDELAQYLEDVHNWLEEGNQRIIDEGELFEFATLPAEDSQRLAEASLPIWEEEAARSERNAQAVEILINNAKAQGRLSE</sequence>
<evidence type="ECO:0000313" key="3">
    <source>
        <dbReference type="Proteomes" id="UP000502259"/>
    </source>
</evidence>
<accession>A0A6F8U5P6</accession>
<dbReference type="PANTHER" id="PTHR33376:SF5">
    <property type="entry name" value="EXTRACYTOPLASMIC SOLUTE RECEPTOR PROTEIN"/>
    <property type="match status" value="1"/>
</dbReference>